<dbReference type="PANTHER" id="PTHR43050">
    <property type="entry name" value="SERINE / THREONINE RACEMASE FAMILY MEMBER"/>
    <property type="match status" value="1"/>
</dbReference>
<evidence type="ECO:0000259" key="5">
    <source>
        <dbReference type="Pfam" id="PF00291"/>
    </source>
</evidence>
<protein>
    <recommendedName>
        <fullName evidence="5">Tryptophan synthase beta chain-like PALP domain-containing protein</fullName>
    </recommendedName>
</protein>
<proteinExistence type="inferred from homology"/>
<keyword evidence="4" id="KW-0456">Lyase</keyword>
<evidence type="ECO:0000256" key="2">
    <source>
        <dbReference type="ARBA" id="ARBA00010869"/>
    </source>
</evidence>
<dbReference type="SUPFAM" id="SSF53686">
    <property type="entry name" value="Tryptophan synthase beta subunit-like PLP-dependent enzymes"/>
    <property type="match status" value="1"/>
</dbReference>
<dbReference type="FunFam" id="3.40.50.1100:FF:000007">
    <property type="entry name" value="L-threonine dehydratase catabolic TdcB"/>
    <property type="match status" value="1"/>
</dbReference>
<evidence type="ECO:0000256" key="4">
    <source>
        <dbReference type="ARBA" id="ARBA00023239"/>
    </source>
</evidence>
<dbReference type="EMBL" id="UINC01006831">
    <property type="protein sequence ID" value="SVA29903.1"/>
    <property type="molecule type" value="Genomic_DNA"/>
</dbReference>
<sequence>MVTLKDIEAAHERIRPLIHRTPVLTNNSLNELSGAELYFKCDNFQKAGSFKIRGATNTVEQLTIEELNRGVATTSSGNHGAALSMAVTRRGGKTKVVMPNNTPEIKVNNVERNGGEVVWCEPEQESRESVLKELIEKTGAVVVHPYNDERIMAGQGTCAKELLEDHPELDVIVSPVSGGGLLSGTLLSSKALKDDIQVFGAEPAEADDAYRSLKLGKIVPNETINTICDGLRAQIGGLTFPVISDLVDDIITVTEEEIIDSMRMIWERLKMIVEPSSSITLGAVLKNKDRFNGKKVGLIISGGNVDLDHLPW</sequence>
<comment type="similarity">
    <text evidence="2">Belongs to the serine/threonine dehydratase family.</text>
</comment>
<accession>A0A381USS2</accession>
<dbReference type="GO" id="GO:0070179">
    <property type="term" value="P:D-serine biosynthetic process"/>
    <property type="evidence" value="ECO:0007669"/>
    <property type="project" value="TreeGrafter"/>
</dbReference>
<dbReference type="InterPro" id="IPR036052">
    <property type="entry name" value="TrpB-like_PALP_sf"/>
</dbReference>
<dbReference type="GO" id="GO:0030378">
    <property type="term" value="F:serine racemase activity"/>
    <property type="evidence" value="ECO:0007669"/>
    <property type="project" value="TreeGrafter"/>
</dbReference>
<dbReference type="Pfam" id="PF00291">
    <property type="entry name" value="PALP"/>
    <property type="match status" value="1"/>
</dbReference>
<dbReference type="AlphaFoldDB" id="A0A381USS2"/>
<evidence type="ECO:0000256" key="1">
    <source>
        <dbReference type="ARBA" id="ARBA00001933"/>
    </source>
</evidence>
<keyword evidence="3" id="KW-0663">Pyridoxal phosphate</keyword>
<evidence type="ECO:0000256" key="3">
    <source>
        <dbReference type="ARBA" id="ARBA00022898"/>
    </source>
</evidence>
<gene>
    <name evidence="6" type="ORF">METZ01_LOCUS82757</name>
</gene>
<reference evidence="6" key="1">
    <citation type="submission" date="2018-05" db="EMBL/GenBank/DDBJ databases">
        <authorList>
            <person name="Lanie J.A."/>
            <person name="Ng W.-L."/>
            <person name="Kazmierczak K.M."/>
            <person name="Andrzejewski T.M."/>
            <person name="Davidsen T.M."/>
            <person name="Wayne K.J."/>
            <person name="Tettelin H."/>
            <person name="Glass J.I."/>
            <person name="Rusch D."/>
            <person name="Podicherti R."/>
            <person name="Tsui H.-C.T."/>
            <person name="Winkler M.E."/>
        </authorList>
    </citation>
    <scope>NUCLEOTIDE SEQUENCE</scope>
</reference>
<dbReference type="GO" id="GO:0018114">
    <property type="term" value="F:threonine racemase activity"/>
    <property type="evidence" value="ECO:0007669"/>
    <property type="project" value="TreeGrafter"/>
</dbReference>
<name>A0A381USS2_9ZZZZ</name>
<dbReference type="InterPro" id="IPR001926">
    <property type="entry name" value="TrpB-like_PALP"/>
</dbReference>
<dbReference type="GO" id="GO:0000287">
    <property type="term" value="F:magnesium ion binding"/>
    <property type="evidence" value="ECO:0007669"/>
    <property type="project" value="TreeGrafter"/>
</dbReference>
<dbReference type="GO" id="GO:0005524">
    <property type="term" value="F:ATP binding"/>
    <property type="evidence" value="ECO:0007669"/>
    <property type="project" value="TreeGrafter"/>
</dbReference>
<comment type="cofactor">
    <cofactor evidence="1">
        <name>pyridoxal 5'-phosphate</name>
        <dbReference type="ChEBI" id="CHEBI:597326"/>
    </cofactor>
</comment>
<dbReference type="Gene3D" id="3.40.50.1100">
    <property type="match status" value="2"/>
</dbReference>
<dbReference type="GO" id="GO:0030170">
    <property type="term" value="F:pyridoxal phosphate binding"/>
    <property type="evidence" value="ECO:0007669"/>
    <property type="project" value="TreeGrafter"/>
</dbReference>
<dbReference type="GO" id="GO:0003941">
    <property type="term" value="F:L-serine ammonia-lyase activity"/>
    <property type="evidence" value="ECO:0007669"/>
    <property type="project" value="TreeGrafter"/>
</dbReference>
<feature type="domain" description="Tryptophan synthase beta chain-like PALP" evidence="5">
    <location>
        <begin position="14"/>
        <end position="302"/>
    </location>
</feature>
<organism evidence="6">
    <name type="scientific">marine metagenome</name>
    <dbReference type="NCBI Taxonomy" id="408172"/>
    <lineage>
        <taxon>unclassified sequences</taxon>
        <taxon>metagenomes</taxon>
        <taxon>ecological metagenomes</taxon>
    </lineage>
</organism>
<dbReference type="PANTHER" id="PTHR43050:SF1">
    <property type="entry name" value="SERINE RACEMASE"/>
    <property type="match status" value="1"/>
</dbReference>
<evidence type="ECO:0000313" key="6">
    <source>
        <dbReference type="EMBL" id="SVA29903.1"/>
    </source>
</evidence>
<dbReference type="CDD" id="cd01562">
    <property type="entry name" value="Thr-dehyd"/>
    <property type="match status" value="1"/>
</dbReference>